<dbReference type="Proteomes" id="UP000184497">
    <property type="component" value="Unassembled WGS sequence"/>
</dbReference>
<dbReference type="OrthoDB" id="9870305at2"/>
<evidence type="ECO:0000313" key="2">
    <source>
        <dbReference type="Proteomes" id="UP000184497"/>
    </source>
</evidence>
<protein>
    <submittedName>
        <fullName evidence="1">Uncharacterized protein</fullName>
    </submittedName>
</protein>
<name>A0A1M6PZT1_9GAMM</name>
<keyword evidence="2" id="KW-1185">Reference proteome</keyword>
<accession>A0A1M6PZT1</accession>
<reference evidence="2" key="1">
    <citation type="submission" date="2016-11" db="EMBL/GenBank/DDBJ databases">
        <authorList>
            <person name="Varghese N."/>
            <person name="Submissions S."/>
        </authorList>
    </citation>
    <scope>NUCLEOTIDE SEQUENCE [LARGE SCALE GENOMIC DNA]</scope>
    <source>
        <strain evidence="2">CGMCC 1.10835</strain>
    </source>
</reference>
<evidence type="ECO:0000313" key="1">
    <source>
        <dbReference type="EMBL" id="SHK13443.1"/>
    </source>
</evidence>
<sequence>MTKKQSRMLWSESQRVRSSLPSDLQIPKADMHILVETLDRKKKEQKDSPYNTRFDESCLAQFYS</sequence>
<gene>
    <name evidence="1" type="ORF">SAMN05216369_0609</name>
</gene>
<dbReference type="EMBL" id="FRAQ01000001">
    <property type="protein sequence ID" value="SHK13443.1"/>
    <property type="molecule type" value="Genomic_DNA"/>
</dbReference>
<dbReference type="RefSeq" id="WP_139248729.1">
    <property type="nucleotide sequence ID" value="NZ_FRAQ01000001.1"/>
</dbReference>
<proteinExistence type="predicted"/>
<dbReference type="AlphaFoldDB" id="A0A1M6PZT1"/>
<organism evidence="1 2">
    <name type="scientific">Marinobacter antarcticus</name>
    <dbReference type="NCBI Taxonomy" id="564117"/>
    <lineage>
        <taxon>Bacteria</taxon>
        <taxon>Pseudomonadati</taxon>
        <taxon>Pseudomonadota</taxon>
        <taxon>Gammaproteobacteria</taxon>
        <taxon>Pseudomonadales</taxon>
        <taxon>Marinobacteraceae</taxon>
        <taxon>Marinobacter</taxon>
    </lineage>
</organism>